<sequence length="89" mass="10155">MVYEPPQSAQEIEALMSNLVDYINDDELCDADPLVKMAIIHHQFESVHPFYDGNGRTGRIINMLYLVAKGLLDLPVLYLSRYLIQTKAD</sequence>
<gene>
    <name evidence="4" type="ORF">SAMN04487958_106213</name>
</gene>
<protein>
    <submittedName>
        <fullName evidence="4">Fic/DOC family protein</fullName>
    </submittedName>
</protein>
<dbReference type="EMBL" id="FOGS01000006">
    <property type="protein sequence ID" value="SES06871.1"/>
    <property type="molecule type" value="Genomic_DNA"/>
</dbReference>
<proteinExistence type="predicted"/>
<dbReference type="RefSeq" id="WP_281244552.1">
    <property type="nucleotide sequence ID" value="NZ_FOGS01000006.1"/>
</dbReference>
<evidence type="ECO:0000313" key="5">
    <source>
        <dbReference type="Proteomes" id="UP000198505"/>
    </source>
</evidence>
<name>A0A1H9UC94_9GAMM</name>
<evidence type="ECO:0000313" key="4">
    <source>
        <dbReference type="EMBL" id="SES06871.1"/>
    </source>
</evidence>
<dbReference type="InterPro" id="IPR003812">
    <property type="entry name" value="Fido"/>
</dbReference>
<evidence type="ECO:0000256" key="1">
    <source>
        <dbReference type="PIRSR" id="PIRSR640198-1"/>
    </source>
</evidence>
<keyword evidence="5" id="KW-1185">Reference proteome</keyword>
<keyword evidence="2" id="KW-0067">ATP-binding</keyword>
<dbReference type="PANTHER" id="PTHR13504:SF35">
    <property type="entry name" value="PROTEIN ADENYLYLTRANSFERASE SOFIC"/>
    <property type="match status" value="1"/>
</dbReference>
<evidence type="ECO:0000259" key="3">
    <source>
        <dbReference type="PROSITE" id="PS51459"/>
    </source>
</evidence>
<dbReference type="PANTHER" id="PTHR13504">
    <property type="entry name" value="FIDO DOMAIN-CONTAINING PROTEIN DDB_G0283145"/>
    <property type="match status" value="1"/>
</dbReference>
<feature type="active site" evidence="1">
    <location>
        <position position="48"/>
    </location>
</feature>
<accession>A0A1H9UC94</accession>
<dbReference type="Proteomes" id="UP000198505">
    <property type="component" value="Unassembled WGS sequence"/>
</dbReference>
<organism evidence="4 5">
    <name type="scientific">Vreelandella subterranea</name>
    <dbReference type="NCBI Taxonomy" id="416874"/>
    <lineage>
        <taxon>Bacteria</taxon>
        <taxon>Pseudomonadati</taxon>
        <taxon>Pseudomonadota</taxon>
        <taxon>Gammaproteobacteria</taxon>
        <taxon>Oceanospirillales</taxon>
        <taxon>Halomonadaceae</taxon>
        <taxon>Vreelandella</taxon>
    </lineage>
</organism>
<reference evidence="5" key="1">
    <citation type="submission" date="2016-10" db="EMBL/GenBank/DDBJ databases">
        <authorList>
            <person name="Varghese N."/>
            <person name="Submissions S."/>
        </authorList>
    </citation>
    <scope>NUCLEOTIDE SEQUENCE [LARGE SCALE GENOMIC DNA]</scope>
    <source>
        <strain evidence="5">CGMCC 1.6495</strain>
    </source>
</reference>
<dbReference type="STRING" id="416874.SAMN04487958_106213"/>
<dbReference type="SUPFAM" id="SSF140931">
    <property type="entry name" value="Fic-like"/>
    <property type="match status" value="1"/>
</dbReference>
<dbReference type="GO" id="GO:0005524">
    <property type="term" value="F:ATP binding"/>
    <property type="evidence" value="ECO:0007669"/>
    <property type="project" value="UniProtKB-KW"/>
</dbReference>
<dbReference type="Gene3D" id="1.10.3290.10">
    <property type="entry name" value="Fido-like domain"/>
    <property type="match status" value="1"/>
</dbReference>
<dbReference type="InterPro" id="IPR040198">
    <property type="entry name" value="Fido_containing"/>
</dbReference>
<dbReference type="AlphaFoldDB" id="A0A1H9UC94"/>
<dbReference type="InterPro" id="IPR036597">
    <property type="entry name" value="Fido-like_dom_sf"/>
</dbReference>
<keyword evidence="2" id="KW-0547">Nucleotide-binding</keyword>
<evidence type="ECO:0000256" key="2">
    <source>
        <dbReference type="PIRSR" id="PIRSR640198-2"/>
    </source>
</evidence>
<dbReference type="PROSITE" id="PS51459">
    <property type="entry name" value="FIDO"/>
    <property type="match status" value="1"/>
</dbReference>
<feature type="binding site" evidence="2">
    <location>
        <begin position="52"/>
        <end position="59"/>
    </location>
    <ligand>
        <name>ATP</name>
        <dbReference type="ChEBI" id="CHEBI:30616"/>
    </ligand>
</feature>
<feature type="domain" description="Fido" evidence="3">
    <location>
        <begin position="1"/>
        <end position="89"/>
    </location>
</feature>
<dbReference type="Pfam" id="PF02661">
    <property type="entry name" value="Fic"/>
    <property type="match status" value="1"/>
</dbReference>